<dbReference type="AlphaFoldDB" id="A0AAD5WR55"/>
<evidence type="ECO:0000259" key="2">
    <source>
        <dbReference type="SMART" id="SM00932"/>
    </source>
</evidence>
<comment type="caution">
    <text evidence="3">The sequence shown here is derived from an EMBL/GenBank/DDBJ whole genome shotgun (WGS) entry which is preliminary data.</text>
</comment>
<accession>A0AAD5WR55</accession>
<dbReference type="PANTHER" id="PTHR11178">
    <property type="entry name" value="IRON-SULFUR CLUSTER SCAFFOLD PROTEIN NFU-RELATED"/>
    <property type="match status" value="1"/>
</dbReference>
<dbReference type="InterPro" id="IPR001075">
    <property type="entry name" value="NIF_FeS_clus_asmbl_NifU_C"/>
</dbReference>
<dbReference type="PIRSF" id="PIRSF036773">
    <property type="entry name" value="HIRIP5"/>
    <property type="match status" value="1"/>
</dbReference>
<dbReference type="GO" id="GO:0005506">
    <property type="term" value="F:iron ion binding"/>
    <property type="evidence" value="ECO:0007669"/>
    <property type="project" value="InterPro"/>
</dbReference>
<dbReference type="FunFam" id="3.30.300.130:FF:000001">
    <property type="entry name" value="NFU1 iron-sulfur cluster scaffold"/>
    <property type="match status" value="1"/>
</dbReference>
<reference evidence="3" key="1">
    <citation type="submission" date="2022-07" db="EMBL/GenBank/DDBJ databases">
        <title>Draft genome sequence of Zalerion maritima ATCC 34329, a (micro)plastics degrading marine fungus.</title>
        <authorList>
            <person name="Paco A."/>
            <person name="Goncalves M.F.M."/>
            <person name="Rocha-Santos T.A.P."/>
            <person name="Alves A."/>
        </authorList>
    </citation>
    <scope>NUCLEOTIDE SEQUENCE</scope>
    <source>
        <strain evidence="3">ATCC 34329</strain>
    </source>
</reference>
<comment type="similarity">
    <text evidence="1">Belongs to the NifU family.</text>
</comment>
<name>A0AAD5WR55_9PEZI</name>
<dbReference type="PANTHER" id="PTHR11178:SF1">
    <property type="entry name" value="NFU1 IRON-SULFUR CLUSTER SCAFFOLD HOMOLOG, MITOCHONDRIAL"/>
    <property type="match status" value="1"/>
</dbReference>
<dbReference type="InterPro" id="IPR034904">
    <property type="entry name" value="FSCA_dom_sf"/>
</dbReference>
<dbReference type="Pfam" id="PF01106">
    <property type="entry name" value="NifU"/>
    <property type="match status" value="1"/>
</dbReference>
<protein>
    <recommendedName>
        <fullName evidence="2">Scaffold protein Nfu/NifU N-terminal domain-containing protein</fullName>
    </recommendedName>
</protein>
<dbReference type="SUPFAM" id="SSF110836">
    <property type="entry name" value="Hypothetical protein SAV1430"/>
    <property type="match status" value="1"/>
</dbReference>
<dbReference type="GO" id="GO:0051536">
    <property type="term" value="F:iron-sulfur cluster binding"/>
    <property type="evidence" value="ECO:0007669"/>
    <property type="project" value="InterPro"/>
</dbReference>
<dbReference type="InterPro" id="IPR014824">
    <property type="entry name" value="Nfu/NifU_N"/>
</dbReference>
<evidence type="ECO:0000256" key="1">
    <source>
        <dbReference type="ARBA" id="ARBA00006420"/>
    </source>
</evidence>
<evidence type="ECO:0000313" key="3">
    <source>
        <dbReference type="EMBL" id="KAJ2901342.1"/>
    </source>
</evidence>
<organism evidence="3 4">
    <name type="scientific">Zalerion maritima</name>
    <dbReference type="NCBI Taxonomy" id="339359"/>
    <lineage>
        <taxon>Eukaryota</taxon>
        <taxon>Fungi</taxon>
        <taxon>Dikarya</taxon>
        <taxon>Ascomycota</taxon>
        <taxon>Pezizomycotina</taxon>
        <taxon>Sordariomycetes</taxon>
        <taxon>Lulworthiomycetidae</taxon>
        <taxon>Lulworthiales</taxon>
        <taxon>Lulworthiaceae</taxon>
        <taxon>Zalerion</taxon>
    </lineage>
</organism>
<dbReference type="SUPFAM" id="SSF117916">
    <property type="entry name" value="Fe-S cluster assembly (FSCA) domain-like"/>
    <property type="match status" value="1"/>
</dbReference>
<dbReference type="InterPro" id="IPR035433">
    <property type="entry name" value="NFU1-like"/>
</dbReference>
<evidence type="ECO:0000313" key="4">
    <source>
        <dbReference type="Proteomes" id="UP001201980"/>
    </source>
</evidence>
<dbReference type="FunFam" id="3.30.1370.70:FF:000001">
    <property type="entry name" value="NifU-like protein 4, mitochondrial"/>
    <property type="match status" value="1"/>
</dbReference>
<feature type="domain" description="Scaffold protein Nfu/NifU N-terminal" evidence="2">
    <location>
        <begin position="83"/>
        <end position="177"/>
    </location>
</feature>
<dbReference type="Proteomes" id="UP001201980">
    <property type="component" value="Unassembled WGS sequence"/>
</dbReference>
<dbReference type="Gene3D" id="3.30.300.130">
    <property type="entry name" value="Fe-S cluster assembly (FSCA)"/>
    <property type="match status" value="1"/>
</dbReference>
<dbReference type="EMBL" id="JAKWBI020000156">
    <property type="protein sequence ID" value="KAJ2901342.1"/>
    <property type="molecule type" value="Genomic_DNA"/>
</dbReference>
<dbReference type="Gene3D" id="3.30.1370.70">
    <property type="entry name" value="Scaffold protein Nfu/NifU, N-terminal domain"/>
    <property type="match status" value="1"/>
</dbReference>
<dbReference type="InterPro" id="IPR036498">
    <property type="entry name" value="Nfu/NifU_N_sf"/>
</dbReference>
<dbReference type="SMART" id="SM00932">
    <property type="entry name" value="Nfu_N"/>
    <property type="match status" value="1"/>
</dbReference>
<dbReference type="GO" id="GO:0016226">
    <property type="term" value="P:iron-sulfur cluster assembly"/>
    <property type="evidence" value="ECO:0007669"/>
    <property type="project" value="InterPro"/>
</dbReference>
<proteinExistence type="inferred from homology"/>
<dbReference type="Pfam" id="PF08712">
    <property type="entry name" value="Nfu_N"/>
    <property type="match status" value="1"/>
</dbReference>
<sequence>MPGNLVRTGARILSGAWARPSAPGRAAAAASLAVSSSATQTGNTTTTPPGMRSVTTAAATARPRIVSQSSPLKSFSQRRTLFIRTDTTPNRDALKFLPGVEVKPSSISSPFIEYLTPRSTIAPPYPSQLASKLMSVDGVTSVFYGADFITVTKAEDVLWEHIKPEIFALITEAVTSGEKLVFIADKPSQTSAAGGEQAAADRNEGGAEGELDSLAYDENDDETVGMIKELLETRIRPTIQQDGGDIEFVGFKGGQVMLKLRGACRTCDSSTATLKDGIEKMLSHYIEEVEGVTQVLDEAEEIAVKEFAKFEEQLKNQKRSNMEQAA</sequence>
<dbReference type="GO" id="GO:0005739">
    <property type="term" value="C:mitochondrion"/>
    <property type="evidence" value="ECO:0007669"/>
    <property type="project" value="TreeGrafter"/>
</dbReference>
<gene>
    <name evidence="3" type="ORF">MKZ38_001954</name>
</gene>
<keyword evidence="4" id="KW-1185">Reference proteome</keyword>